<name>A0A0A9C2F3_ARUDO</name>
<organism evidence="1">
    <name type="scientific">Arundo donax</name>
    <name type="common">Giant reed</name>
    <name type="synonym">Donax arundinaceus</name>
    <dbReference type="NCBI Taxonomy" id="35708"/>
    <lineage>
        <taxon>Eukaryota</taxon>
        <taxon>Viridiplantae</taxon>
        <taxon>Streptophyta</taxon>
        <taxon>Embryophyta</taxon>
        <taxon>Tracheophyta</taxon>
        <taxon>Spermatophyta</taxon>
        <taxon>Magnoliopsida</taxon>
        <taxon>Liliopsida</taxon>
        <taxon>Poales</taxon>
        <taxon>Poaceae</taxon>
        <taxon>PACMAD clade</taxon>
        <taxon>Arundinoideae</taxon>
        <taxon>Arundineae</taxon>
        <taxon>Arundo</taxon>
    </lineage>
</organism>
<accession>A0A0A9C2F3</accession>
<sequence>MNTDIKEIQRSPTQEAKFDRRFHCWL</sequence>
<dbReference type="EMBL" id="GBRH01232178">
    <property type="protein sequence ID" value="JAD65717.1"/>
    <property type="molecule type" value="Transcribed_RNA"/>
</dbReference>
<reference evidence="1" key="2">
    <citation type="journal article" date="2015" name="Data Brief">
        <title>Shoot transcriptome of the giant reed, Arundo donax.</title>
        <authorList>
            <person name="Barrero R.A."/>
            <person name="Guerrero F.D."/>
            <person name="Moolhuijzen P."/>
            <person name="Goolsby J.A."/>
            <person name="Tidwell J."/>
            <person name="Bellgard S.E."/>
            <person name="Bellgard M.I."/>
        </authorList>
    </citation>
    <scope>NUCLEOTIDE SEQUENCE</scope>
    <source>
        <tissue evidence="1">Shoot tissue taken approximately 20 cm above the soil surface</tissue>
    </source>
</reference>
<protein>
    <submittedName>
        <fullName evidence="1">Uncharacterized protein</fullName>
    </submittedName>
</protein>
<reference evidence="1" key="1">
    <citation type="submission" date="2014-09" db="EMBL/GenBank/DDBJ databases">
        <authorList>
            <person name="Magalhaes I.L.F."/>
            <person name="Oliveira U."/>
            <person name="Santos F.R."/>
            <person name="Vidigal T.H.D.A."/>
            <person name="Brescovit A.D."/>
            <person name="Santos A.J."/>
        </authorList>
    </citation>
    <scope>NUCLEOTIDE SEQUENCE</scope>
    <source>
        <tissue evidence="1">Shoot tissue taken approximately 20 cm above the soil surface</tissue>
    </source>
</reference>
<evidence type="ECO:0000313" key="1">
    <source>
        <dbReference type="EMBL" id="JAD65717.1"/>
    </source>
</evidence>
<dbReference type="AlphaFoldDB" id="A0A0A9C2F3"/>
<proteinExistence type="predicted"/>